<accession>A0A4S3K8Q0</accession>
<dbReference type="EMBL" id="MWIO01000083">
    <property type="protein sequence ID" value="THD04144.1"/>
    <property type="molecule type" value="Genomic_DNA"/>
</dbReference>
<proteinExistence type="predicted"/>
<dbReference type="OrthoDB" id="7788065at2"/>
<gene>
    <name evidence="1" type="ORF">B1991_17830</name>
</gene>
<dbReference type="SUPFAM" id="SSF52540">
    <property type="entry name" value="P-loop containing nucleoside triphosphate hydrolases"/>
    <property type="match status" value="1"/>
</dbReference>
<name>A0A4S3K8Q0_9GAMM</name>
<keyword evidence="2" id="KW-1185">Reference proteome</keyword>
<dbReference type="InterPro" id="IPR027417">
    <property type="entry name" value="P-loop_NTPase"/>
</dbReference>
<reference evidence="1 2" key="1">
    <citation type="submission" date="2017-02" db="EMBL/GenBank/DDBJ databases">
        <title>Whole genome sequencing of Rhodanobacter lindaniclasticus DSM 17932.</title>
        <authorList>
            <person name="Kumar S."/>
            <person name="Patil P."/>
            <person name="Patil P.B."/>
        </authorList>
    </citation>
    <scope>NUCLEOTIDE SEQUENCE [LARGE SCALE GENOMIC DNA]</scope>
    <source>
        <strain evidence="1 2">DSM 17932</strain>
    </source>
</reference>
<evidence type="ECO:0000313" key="2">
    <source>
        <dbReference type="Proteomes" id="UP000306317"/>
    </source>
</evidence>
<comment type="caution">
    <text evidence="1">The sequence shown here is derived from an EMBL/GenBank/DDBJ whole genome shotgun (WGS) entry which is preliminary data.</text>
</comment>
<protein>
    <recommendedName>
        <fullName evidence="3">Zinc ribbon domain-containing protein</fullName>
    </recommendedName>
</protein>
<dbReference type="Proteomes" id="UP000306317">
    <property type="component" value="Unassembled WGS sequence"/>
</dbReference>
<evidence type="ECO:0000313" key="1">
    <source>
        <dbReference type="EMBL" id="THD04144.1"/>
    </source>
</evidence>
<organism evidence="1 2">
    <name type="scientific">Rhodanobacter lindaniclasticus</name>
    <dbReference type="NCBI Taxonomy" id="75310"/>
    <lineage>
        <taxon>Bacteria</taxon>
        <taxon>Pseudomonadati</taxon>
        <taxon>Pseudomonadota</taxon>
        <taxon>Gammaproteobacteria</taxon>
        <taxon>Lysobacterales</taxon>
        <taxon>Rhodanobacteraceae</taxon>
        <taxon>Rhodanobacter</taxon>
    </lineage>
</organism>
<sequence length="560" mass="62319">MADFEERADQLSLETIDASLSDGQIFKRARQKLLAPGAKLLVGPRGTGKTHIMRYAYVHAMRNENCPIALYANFSRYLNLEPLLLNSPDALKRFHSWVIAKLLLSAFDFLDDKGGDKTFLTDSGEHFNEAKLRELVALLERNGGGNVYEDFGQNLTINHVIEVCSLLCGKFKRRRTVLLLDDAALSLAGSYLIAFFDIYRLLKTGTIAPKASVYPGSTQYGPTFHASHEVEMVPLWLAVDDPEYSEIMGDIAERRLTADEIGSINEDTLETLKYVAFGSPRAYLRLLREYLDKSGTSQQKINAIVEHHAELIGAEYDSLGLKLRQFSSLIATGRKFFDAAVEQVATSQDAHARTKSIVLGLRQGEERTPLAERMLRFLIEVGMLYPLQAVSHGPNRKYDRYIPHLAFLYEQGTFRTGRGSSSRDLPSYMLRPSSKHPVRRDLSSLLSEDEIKALKLDLPPCPSCGVARINESQKFCHNCGAELVASSLFEECMKLPLEDVPGISDAMVARIHKDTKIRTVGHVYASQNPSTDLQQASYVGPVRASGIVGKVALAVNEFLS</sequence>
<dbReference type="AlphaFoldDB" id="A0A4S3K8Q0"/>
<dbReference type="RefSeq" id="WP_136260034.1">
    <property type="nucleotide sequence ID" value="NZ_MWIO01000083.1"/>
</dbReference>
<evidence type="ECO:0008006" key="3">
    <source>
        <dbReference type="Google" id="ProtNLM"/>
    </source>
</evidence>